<proteinExistence type="predicted"/>
<dbReference type="EMBL" id="LDPR01000024">
    <property type="protein sequence ID" value="KLO34586.1"/>
    <property type="molecule type" value="Genomic_DNA"/>
</dbReference>
<evidence type="ECO:0000313" key="2">
    <source>
        <dbReference type="Proteomes" id="UP000036334"/>
    </source>
</evidence>
<protein>
    <submittedName>
        <fullName evidence="1">Uncharacterized protein</fullName>
    </submittedName>
</protein>
<evidence type="ECO:0000313" key="1">
    <source>
        <dbReference type="EMBL" id="KLO34586.1"/>
    </source>
</evidence>
<accession>A0A0I9TXV1</accession>
<name>A0A0I9TXV1_9MYCO</name>
<comment type="caution">
    <text evidence="1">The sequence shown here is derived from an EMBL/GenBank/DDBJ whole genome shotgun (WGS) entry which is preliminary data.</text>
</comment>
<organism evidence="1 2">
    <name type="scientific">Mycobacterium haemophilum</name>
    <dbReference type="NCBI Taxonomy" id="29311"/>
    <lineage>
        <taxon>Bacteria</taxon>
        <taxon>Bacillati</taxon>
        <taxon>Actinomycetota</taxon>
        <taxon>Actinomycetes</taxon>
        <taxon>Mycobacteriales</taxon>
        <taxon>Mycobacteriaceae</taxon>
        <taxon>Mycobacterium</taxon>
    </lineage>
</organism>
<gene>
    <name evidence="1" type="ORF">ABH38_18490</name>
</gene>
<dbReference type="PATRIC" id="fig|29311.18.peg.2589"/>
<dbReference type="Proteomes" id="UP000036334">
    <property type="component" value="Unassembled WGS sequence"/>
</dbReference>
<keyword evidence="2" id="KW-1185">Reference proteome</keyword>
<sequence>MPSPACCFGQTGVRSAPLWVAGCGSLRGFTLLLTLHTGNHVLQFASSTEVGVHGVSAIRSLWCVSGRGPRGLFEEEF</sequence>
<dbReference type="AlphaFoldDB" id="A0A0I9TXV1"/>
<reference evidence="1 2" key="1">
    <citation type="submission" date="2015-05" db="EMBL/GenBank/DDBJ databases">
        <title>Genome sequence of Mycobacterium haemophilum.</title>
        <authorList>
            <person name="Greninger A.L."/>
            <person name="Cunningham G."/>
            <person name="Miller S."/>
        </authorList>
    </citation>
    <scope>NUCLEOTIDE SEQUENCE [LARGE SCALE GENOMIC DNA]</scope>
    <source>
        <strain evidence="2">UC1</strain>
    </source>
</reference>